<dbReference type="CDD" id="cd04453">
    <property type="entry name" value="S1_RNase_E"/>
    <property type="match status" value="1"/>
</dbReference>
<dbReference type="PANTHER" id="PTHR30001:SF0">
    <property type="entry name" value="RIBONUCLEASE G"/>
    <property type="match status" value="1"/>
</dbReference>
<dbReference type="SUPFAM" id="SSF50249">
    <property type="entry name" value="Nucleic acid-binding proteins"/>
    <property type="match status" value="1"/>
</dbReference>
<evidence type="ECO:0000256" key="4">
    <source>
        <dbReference type="ARBA" id="ARBA00022842"/>
    </source>
</evidence>
<evidence type="ECO:0000259" key="6">
    <source>
        <dbReference type="Pfam" id="PF10150"/>
    </source>
</evidence>
<name>A0ABU9W0B0_9CLOT</name>
<keyword evidence="3" id="KW-0378">Hydrolase</keyword>
<organism evidence="7 8">
    <name type="scientific">Anoxynatronum sibiricum</name>
    <dbReference type="NCBI Taxonomy" id="210623"/>
    <lineage>
        <taxon>Bacteria</taxon>
        <taxon>Bacillati</taxon>
        <taxon>Bacillota</taxon>
        <taxon>Clostridia</taxon>
        <taxon>Eubacteriales</taxon>
        <taxon>Clostridiaceae</taxon>
        <taxon>Anoxynatronum</taxon>
    </lineage>
</organism>
<reference evidence="7 8" key="1">
    <citation type="submission" date="2024-04" db="EMBL/GenBank/DDBJ databases">
        <title>Genome sequencing and metabolic network reconstruction of aminoacids and betaine degradation by Anoxynatronum sibiricum.</title>
        <authorList>
            <person name="Detkova E.N."/>
            <person name="Boltjanskaja Y.V."/>
            <person name="Mardanov A.V."/>
            <person name="Kevbrin V."/>
        </authorList>
    </citation>
    <scope>NUCLEOTIDE SEQUENCE [LARGE SCALE GENOMIC DNA]</scope>
    <source>
        <strain evidence="7 8">Z-7981</strain>
    </source>
</reference>
<dbReference type="InterPro" id="IPR019307">
    <property type="entry name" value="RNA-bd_AU-1/RNase_E/G"/>
</dbReference>
<sequence length="469" mass="53545">MNQIIADVGVYETRAAVVQNGRIMEMHVERHNYRSLVNNIYIGQIVNRLPGMQTIFVDAGLHKNIFIYQEDLTVPFNDLHEGDLIMLQVSKDAFGDKGPKGTMRMAIPGRFLIMLPNDNHIGISHKINDLSERDRLEEWARAIIDNHTGMIIRTAAFEQNSEALTKDWHYLQSVWKHIENESKQMIKKIVYREQSLLPRLLRDAANRSTNRILINDCEEAQQLKSLCQFTQPDLLSVIQETETGSSPFNDENFELEWKRLMSSEVHLENGGTLAINATEALTVIDVNSGRYIGSHGFEETALHVNLTAAVEIAHQLRVRDIGGIILIDFIDMKKETNNKMVLESLDRALAIDRQKTVIMGMTQLGLVEMTRKRSRSNLASLYQTTCPCCHGSGAILSVHWLAYELEKAFRRYQHHSEIKEAHVTLHPTRYQQLCTHELDLTALANAYGLNLNLTHSKSIEVEDYTLSFR</sequence>
<comment type="caution">
    <text evidence="7">The sequence shown here is derived from an EMBL/GenBank/DDBJ whole genome shotgun (WGS) entry which is preliminary data.</text>
</comment>
<keyword evidence="4" id="KW-0460">Magnesium</keyword>
<dbReference type="Gene3D" id="2.40.50.140">
    <property type="entry name" value="Nucleic acid-binding proteins"/>
    <property type="match status" value="1"/>
</dbReference>
<gene>
    <name evidence="7" type="ORF">AAIG11_16325</name>
</gene>
<evidence type="ECO:0000256" key="3">
    <source>
        <dbReference type="ARBA" id="ARBA00022801"/>
    </source>
</evidence>
<evidence type="ECO:0000256" key="1">
    <source>
        <dbReference type="ARBA" id="ARBA00001946"/>
    </source>
</evidence>
<dbReference type="Pfam" id="PF10150">
    <property type="entry name" value="RNase_E_G"/>
    <property type="match status" value="1"/>
</dbReference>
<dbReference type="InterPro" id="IPR012340">
    <property type="entry name" value="NA-bd_OB-fold"/>
</dbReference>
<comment type="cofactor">
    <cofactor evidence="1">
        <name>Mg(2+)</name>
        <dbReference type="ChEBI" id="CHEBI:18420"/>
    </cofactor>
</comment>
<dbReference type="EMBL" id="JBCITM010000027">
    <property type="protein sequence ID" value="MEN1762056.1"/>
    <property type="molecule type" value="Genomic_DNA"/>
</dbReference>
<proteinExistence type="predicted"/>
<keyword evidence="8" id="KW-1185">Reference proteome</keyword>
<dbReference type="InterPro" id="IPR004659">
    <property type="entry name" value="RNase_E/G"/>
</dbReference>
<dbReference type="Proteomes" id="UP001407405">
    <property type="component" value="Unassembled WGS sequence"/>
</dbReference>
<accession>A0ABU9W0B0</accession>
<dbReference type="Gene3D" id="3.40.1260.20">
    <property type="entry name" value="Ribonuclease E, catalytic domain"/>
    <property type="match status" value="1"/>
</dbReference>
<dbReference type="RefSeq" id="WP_343187338.1">
    <property type="nucleotide sequence ID" value="NZ_JBCITM010000027.1"/>
</dbReference>
<feature type="domain" description="RNA-binding protein AU-1/Ribonuclease E/G" evidence="6">
    <location>
        <begin position="107"/>
        <end position="373"/>
    </location>
</feature>
<keyword evidence="5" id="KW-0694">RNA-binding</keyword>
<dbReference type="PANTHER" id="PTHR30001">
    <property type="entry name" value="RIBONUCLEASE"/>
    <property type="match status" value="1"/>
</dbReference>
<evidence type="ECO:0000256" key="2">
    <source>
        <dbReference type="ARBA" id="ARBA00022723"/>
    </source>
</evidence>
<evidence type="ECO:0000313" key="7">
    <source>
        <dbReference type="EMBL" id="MEN1762056.1"/>
    </source>
</evidence>
<evidence type="ECO:0000313" key="8">
    <source>
        <dbReference type="Proteomes" id="UP001407405"/>
    </source>
</evidence>
<dbReference type="NCBIfam" id="TIGR00757">
    <property type="entry name" value="RNaseEG"/>
    <property type="match status" value="1"/>
</dbReference>
<protein>
    <submittedName>
        <fullName evidence="7">Rne/Rng family ribonuclease</fullName>
    </submittedName>
</protein>
<keyword evidence="2" id="KW-0479">Metal-binding</keyword>
<evidence type="ECO:0000256" key="5">
    <source>
        <dbReference type="ARBA" id="ARBA00022884"/>
    </source>
</evidence>